<dbReference type="InterPro" id="IPR052337">
    <property type="entry name" value="SAT4-like"/>
</dbReference>
<proteinExistence type="inferred from homology"/>
<dbReference type="EMBL" id="JAGMWT010000017">
    <property type="protein sequence ID" value="KAH7114328.1"/>
    <property type="molecule type" value="Genomic_DNA"/>
</dbReference>
<dbReference type="GO" id="GO:0016020">
    <property type="term" value="C:membrane"/>
    <property type="evidence" value="ECO:0007669"/>
    <property type="project" value="UniProtKB-SubCell"/>
</dbReference>
<evidence type="ECO:0000313" key="9">
    <source>
        <dbReference type="Proteomes" id="UP000700596"/>
    </source>
</evidence>
<dbReference type="Proteomes" id="UP000700596">
    <property type="component" value="Unassembled WGS sequence"/>
</dbReference>
<evidence type="ECO:0000256" key="3">
    <source>
        <dbReference type="ARBA" id="ARBA00022989"/>
    </source>
</evidence>
<dbReference type="PANTHER" id="PTHR33048:SF47">
    <property type="entry name" value="INTEGRAL MEMBRANE PROTEIN-RELATED"/>
    <property type="match status" value="1"/>
</dbReference>
<evidence type="ECO:0000259" key="7">
    <source>
        <dbReference type="Pfam" id="PF20684"/>
    </source>
</evidence>
<evidence type="ECO:0000256" key="2">
    <source>
        <dbReference type="ARBA" id="ARBA00022692"/>
    </source>
</evidence>
<evidence type="ECO:0000256" key="5">
    <source>
        <dbReference type="ARBA" id="ARBA00038359"/>
    </source>
</evidence>
<feature type="transmembrane region" description="Helical" evidence="6">
    <location>
        <begin position="260"/>
        <end position="284"/>
    </location>
</feature>
<dbReference type="OrthoDB" id="444631at2759"/>
<dbReference type="InterPro" id="IPR049326">
    <property type="entry name" value="Rhodopsin_dom_fungi"/>
</dbReference>
<feature type="transmembrane region" description="Helical" evidence="6">
    <location>
        <begin position="35"/>
        <end position="57"/>
    </location>
</feature>
<dbReference type="Pfam" id="PF20684">
    <property type="entry name" value="Fung_rhodopsin"/>
    <property type="match status" value="1"/>
</dbReference>
<evidence type="ECO:0000256" key="4">
    <source>
        <dbReference type="ARBA" id="ARBA00023136"/>
    </source>
</evidence>
<reference evidence="8" key="1">
    <citation type="journal article" date="2021" name="Nat. Commun.">
        <title>Genetic determinants of endophytism in the Arabidopsis root mycobiome.</title>
        <authorList>
            <person name="Mesny F."/>
            <person name="Miyauchi S."/>
            <person name="Thiergart T."/>
            <person name="Pickel B."/>
            <person name="Atanasova L."/>
            <person name="Karlsson M."/>
            <person name="Huettel B."/>
            <person name="Barry K.W."/>
            <person name="Haridas S."/>
            <person name="Chen C."/>
            <person name="Bauer D."/>
            <person name="Andreopoulos W."/>
            <person name="Pangilinan J."/>
            <person name="LaButti K."/>
            <person name="Riley R."/>
            <person name="Lipzen A."/>
            <person name="Clum A."/>
            <person name="Drula E."/>
            <person name="Henrissat B."/>
            <person name="Kohler A."/>
            <person name="Grigoriev I.V."/>
            <person name="Martin F.M."/>
            <person name="Hacquard S."/>
        </authorList>
    </citation>
    <scope>NUCLEOTIDE SEQUENCE</scope>
    <source>
        <strain evidence="8">MPI-CAGE-CH-0243</strain>
    </source>
</reference>
<accession>A0A9P9D7V4</accession>
<evidence type="ECO:0000256" key="6">
    <source>
        <dbReference type="SAM" id="Phobius"/>
    </source>
</evidence>
<feature type="transmembrane region" description="Helical" evidence="6">
    <location>
        <begin position="69"/>
        <end position="90"/>
    </location>
</feature>
<comment type="subcellular location">
    <subcellularLocation>
        <location evidence="1">Membrane</location>
        <topology evidence="1">Multi-pass membrane protein</topology>
    </subcellularLocation>
</comment>
<protein>
    <recommendedName>
        <fullName evidence="7">Rhodopsin domain-containing protein</fullName>
    </recommendedName>
</protein>
<keyword evidence="3 6" id="KW-1133">Transmembrane helix</keyword>
<sequence length="388" mass="42863">MQDMFPGVDLCLIPAGVAPDGRPPNFVDPPSLQPAVISITAVMLALAFVVLAGRLFVNRKSLKISDWMMVVGFIFDAGLMGSFLTLSDRYLHQWDIPLCRLLGNYMKLHFANDIITGPALFFPKVAIFLFYMQVFSSAKTVRVGSIVGIVMAFMAYFPASLVLSYWNAPHVGQSWDELILSGMTHKGVPGAITIGVASVIVDIYIFVLPLPTLARLNMPLARRVQVMSLFATAFLGVVASVVCLAYRIKLLWLTDGTWQAGVIAIPIIIENNVAIIVGSLPAFASFMRKYVAESSIYKSFRSILYTSSNDSKDDWQQKADLETIGSSGKQRKFPSYYGKSDDTTLQSQITVPDDCHVAGSKIEGYEYGIMRTVAFNQQEHNRSEDRLV</sequence>
<feature type="transmembrane region" description="Helical" evidence="6">
    <location>
        <begin position="188"/>
        <end position="214"/>
    </location>
</feature>
<gene>
    <name evidence="8" type="ORF">B0J11DRAFT_584759</name>
</gene>
<evidence type="ECO:0000313" key="8">
    <source>
        <dbReference type="EMBL" id="KAH7114328.1"/>
    </source>
</evidence>
<keyword evidence="9" id="KW-1185">Reference proteome</keyword>
<comment type="similarity">
    <text evidence="5">Belongs to the SAT4 family.</text>
</comment>
<dbReference type="AlphaFoldDB" id="A0A9P9D7V4"/>
<feature type="transmembrane region" description="Helical" evidence="6">
    <location>
        <begin position="143"/>
        <end position="168"/>
    </location>
</feature>
<evidence type="ECO:0000256" key="1">
    <source>
        <dbReference type="ARBA" id="ARBA00004141"/>
    </source>
</evidence>
<keyword evidence="4 6" id="KW-0472">Membrane</keyword>
<organism evidence="8 9">
    <name type="scientific">Dendryphion nanum</name>
    <dbReference type="NCBI Taxonomy" id="256645"/>
    <lineage>
        <taxon>Eukaryota</taxon>
        <taxon>Fungi</taxon>
        <taxon>Dikarya</taxon>
        <taxon>Ascomycota</taxon>
        <taxon>Pezizomycotina</taxon>
        <taxon>Dothideomycetes</taxon>
        <taxon>Pleosporomycetidae</taxon>
        <taxon>Pleosporales</taxon>
        <taxon>Torulaceae</taxon>
        <taxon>Dendryphion</taxon>
    </lineage>
</organism>
<dbReference type="PANTHER" id="PTHR33048">
    <property type="entry name" value="PTH11-LIKE INTEGRAL MEMBRANE PROTEIN (AFU_ORTHOLOGUE AFUA_5G11245)"/>
    <property type="match status" value="1"/>
</dbReference>
<feature type="transmembrane region" description="Helical" evidence="6">
    <location>
        <begin position="226"/>
        <end position="248"/>
    </location>
</feature>
<comment type="caution">
    <text evidence="8">The sequence shown here is derived from an EMBL/GenBank/DDBJ whole genome shotgun (WGS) entry which is preliminary data.</text>
</comment>
<keyword evidence="2 6" id="KW-0812">Transmembrane</keyword>
<feature type="domain" description="Rhodopsin" evidence="7">
    <location>
        <begin position="54"/>
        <end position="288"/>
    </location>
</feature>
<feature type="transmembrane region" description="Helical" evidence="6">
    <location>
        <begin position="110"/>
        <end position="131"/>
    </location>
</feature>
<name>A0A9P9D7V4_9PLEO</name>